<keyword evidence="2" id="KW-1133">Transmembrane helix</keyword>
<accession>A0ABN8Z661</accession>
<proteinExistence type="predicted"/>
<feature type="region of interest" description="Disordered" evidence="1">
    <location>
        <begin position="1"/>
        <end position="118"/>
    </location>
</feature>
<keyword evidence="4" id="KW-1185">Reference proteome</keyword>
<protein>
    <submittedName>
        <fullName evidence="3">Uncharacterized protein</fullName>
    </submittedName>
</protein>
<gene>
    <name evidence="3" type="ORF">MRATA1EN1_LOCUS17388</name>
</gene>
<feature type="transmembrane region" description="Helical" evidence="2">
    <location>
        <begin position="133"/>
        <end position="158"/>
    </location>
</feature>
<dbReference type="Proteomes" id="UP001176941">
    <property type="component" value="Chromosome 28"/>
</dbReference>
<dbReference type="EMBL" id="OX459964">
    <property type="protein sequence ID" value="CAI9168426.1"/>
    <property type="molecule type" value="Genomic_DNA"/>
</dbReference>
<keyword evidence="2" id="KW-0472">Membrane</keyword>
<name>A0ABN8Z661_RANTA</name>
<evidence type="ECO:0000313" key="4">
    <source>
        <dbReference type="Proteomes" id="UP001176941"/>
    </source>
</evidence>
<keyword evidence="2" id="KW-0812">Transmembrane</keyword>
<organism evidence="3 4">
    <name type="scientific">Rangifer tarandus platyrhynchus</name>
    <name type="common">Svalbard reindeer</name>
    <dbReference type="NCBI Taxonomy" id="3082113"/>
    <lineage>
        <taxon>Eukaryota</taxon>
        <taxon>Metazoa</taxon>
        <taxon>Chordata</taxon>
        <taxon>Craniata</taxon>
        <taxon>Vertebrata</taxon>
        <taxon>Euteleostomi</taxon>
        <taxon>Mammalia</taxon>
        <taxon>Eutheria</taxon>
        <taxon>Laurasiatheria</taxon>
        <taxon>Artiodactyla</taxon>
        <taxon>Ruminantia</taxon>
        <taxon>Pecora</taxon>
        <taxon>Cervidae</taxon>
        <taxon>Odocoileinae</taxon>
        <taxon>Rangifer</taxon>
    </lineage>
</organism>
<evidence type="ECO:0000313" key="3">
    <source>
        <dbReference type="EMBL" id="CAI9168426.1"/>
    </source>
</evidence>
<evidence type="ECO:0000256" key="1">
    <source>
        <dbReference type="SAM" id="MobiDB-lite"/>
    </source>
</evidence>
<evidence type="ECO:0000256" key="2">
    <source>
        <dbReference type="SAM" id="Phobius"/>
    </source>
</evidence>
<sequence>MPGLRSRKPNTPCGLGREPSAHTPAHGTATSLLHQVTERVHTAQSLLHNRGARPRHPHTPGGPTAPQRKPQLCREGTGPSTSSGVESSWGSGGEDTRPGARALRAPPPAHGETPDSTRLPIPGAGFWLGCDRLVILAVSVVAVVMELVLMAVMVTVLVETEVTVVVTEGWQGQQKRWCCWEVTIVEVAMVAEAACKR</sequence>
<feature type="compositionally biased region" description="Low complexity" evidence="1">
    <location>
        <begin position="75"/>
        <end position="89"/>
    </location>
</feature>
<reference evidence="3" key="1">
    <citation type="submission" date="2023-04" db="EMBL/GenBank/DDBJ databases">
        <authorList>
            <consortium name="ELIXIR-Norway"/>
        </authorList>
    </citation>
    <scope>NUCLEOTIDE SEQUENCE [LARGE SCALE GENOMIC DNA]</scope>
</reference>